<gene>
    <name evidence="14" type="primary">bla</name>
    <name evidence="14" type="ORF">MUN68_009530</name>
</gene>
<dbReference type="EMBL" id="CP116221">
    <property type="protein sequence ID" value="WCO00311.1"/>
    <property type="molecule type" value="Genomic_DNA"/>
</dbReference>
<reference evidence="14 15" key="1">
    <citation type="submission" date="2023-01" db="EMBL/GenBank/DDBJ databases">
        <title>Psychroserpens ponticola sp. nov., isolated from seawater.</title>
        <authorList>
            <person name="Kristyanto S."/>
            <person name="Jung J."/>
            <person name="Kim J.M."/>
            <person name="Jeon C.O."/>
        </authorList>
    </citation>
    <scope>NUCLEOTIDE SEQUENCE [LARGE SCALE GENOMIC DNA]</scope>
    <source>
        <strain evidence="14 15">MSW6</strain>
    </source>
</reference>
<sequence>MKNKIFILGIITIFISCNSNNTPSDIYHSEHLKIEKITKNLYKHISFLNTQDYGKVPCNGIIYFNNNEAVIFDTPSNDKASAELINWIGKRDIKAIIATHFHIDCLGGLNEFHSKGIKSYAHKLTIKLAKENNKVLPQNGFEKQLEMKVGNEIVLAKHFGEGHTKDNIIAYIESEKAIFGGCLIKEMGSGKGNLEDANIKEWPKTVSKIKDELTELEIVIPGHGKTGNNNLLDYTIELFTEN</sequence>
<proteinExistence type="inferred from homology"/>
<evidence type="ECO:0000256" key="12">
    <source>
        <dbReference type="ARBA" id="ARBA00023251"/>
    </source>
</evidence>
<dbReference type="Pfam" id="PF00753">
    <property type="entry name" value="Lactamase_B"/>
    <property type="match status" value="1"/>
</dbReference>
<comment type="subcellular location">
    <subcellularLocation>
        <location evidence="3">Periplasm</location>
    </subcellularLocation>
</comment>
<evidence type="ECO:0000256" key="9">
    <source>
        <dbReference type="ARBA" id="ARBA00022764"/>
    </source>
</evidence>
<comment type="catalytic activity">
    <reaction evidence="1">
        <text>a beta-lactam + H2O = a substituted beta-amino acid</text>
        <dbReference type="Rhea" id="RHEA:20401"/>
        <dbReference type="ChEBI" id="CHEBI:15377"/>
        <dbReference type="ChEBI" id="CHEBI:35627"/>
        <dbReference type="ChEBI" id="CHEBI:140347"/>
        <dbReference type="EC" id="3.5.2.6"/>
    </reaction>
</comment>
<evidence type="ECO:0000256" key="8">
    <source>
        <dbReference type="ARBA" id="ARBA00022729"/>
    </source>
</evidence>
<evidence type="ECO:0000259" key="13">
    <source>
        <dbReference type="SMART" id="SM00849"/>
    </source>
</evidence>
<evidence type="ECO:0000256" key="3">
    <source>
        <dbReference type="ARBA" id="ARBA00004418"/>
    </source>
</evidence>
<evidence type="ECO:0000256" key="1">
    <source>
        <dbReference type="ARBA" id="ARBA00001526"/>
    </source>
</evidence>
<feature type="domain" description="Metallo-beta-lactamase" evidence="13">
    <location>
        <begin position="57"/>
        <end position="223"/>
    </location>
</feature>
<dbReference type="GO" id="GO:0008800">
    <property type="term" value="F:beta-lactamase activity"/>
    <property type="evidence" value="ECO:0007669"/>
    <property type="project" value="UniProtKB-EC"/>
</dbReference>
<comment type="similarity">
    <text evidence="4">Belongs to the metallo-beta-lactamase superfamily. Class-B beta-lactamase family.</text>
</comment>
<dbReference type="Gene3D" id="3.60.15.10">
    <property type="entry name" value="Ribonuclease Z/Hydroxyacylglutathione hydrolase-like"/>
    <property type="match status" value="1"/>
</dbReference>
<dbReference type="EC" id="3.5.2.6" evidence="6"/>
<dbReference type="PROSITE" id="PS51257">
    <property type="entry name" value="PROKAR_LIPOPROTEIN"/>
    <property type="match status" value="1"/>
</dbReference>
<comment type="subunit">
    <text evidence="5">Monomer.</text>
</comment>
<dbReference type="SMART" id="SM00849">
    <property type="entry name" value="Lactamase_B"/>
    <property type="match status" value="1"/>
</dbReference>
<comment type="cofactor">
    <cofactor evidence="2">
        <name>Zn(2+)</name>
        <dbReference type="ChEBI" id="CHEBI:29105"/>
    </cofactor>
</comment>
<keyword evidence="15" id="KW-1185">Reference proteome</keyword>
<dbReference type="InterPro" id="IPR058199">
    <property type="entry name" value="BlaB//VIM/IMP-1"/>
</dbReference>
<organism evidence="14 15">
    <name type="scientific">Psychroserpens ponticola</name>
    <dbReference type="NCBI Taxonomy" id="2932268"/>
    <lineage>
        <taxon>Bacteria</taxon>
        <taxon>Pseudomonadati</taxon>
        <taxon>Bacteroidota</taxon>
        <taxon>Flavobacteriia</taxon>
        <taxon>Flavobacteriales</taxon>
        <taxon>Flavobacteriaceae</taxon>
        <taxon>Psychroserpens</taxon>
    </lineage>
</organism>
<dbReference type="InterPro" id="IPR036866">
    <property type="entry name" value="RibonucZ/Hydroxyglut_hydro"/>
</dbReference>
<dbReference type="PANTHER" id="PTHR42951">
    <property type="entry name" value="METALLO-BETA-LACTAMASE DOMAIN-CONTAINING"/>
    <property type="match status" value="1"/>
</dbReference>
<dbReference type="Proteomes" id="UP001202717">
    <property type="component" value="Chromosome"/>
</dbReference>
<accession>A0ABY7RT82</accession>
<keyword evidence="9" id="KW-0574">Periplasm</keyword>
<dbReference type="PANTHER" id="PTHR42951:SF4">
    <property type="entry name" value="ACYL-COENZYME A THIOESTERASE MBLAC2"/>
    <property type="match status" value="1"/>
</dbReference>
<keyword evidence="7" id="KW-0479">Metal-binding</keyword>
<evidence type="ECO:0000256" key="4">
    <source>
        <dbReference type="ARBA" id="ARBA00005250"/>
    </source>
</evidence>
<keyword evidence="8" id="KW-0732">Signal</keyword>
<evidence type="ECO:0000256" key="5">
    <source>
        <dbReference type="ARBA" id="ARBA00011245"/>
    </source>
</evidence>
<dbReference type="InterPro" id="IPR001279">
    <property type="entry name" value="Metallo-B-lactamas"/>
</dbReference>
<evidence type="ECO:0000256" key="11">
    <source>
        <dbReference type="ARBA" id="ARBA00022833"/>
    </source>
</evidence>
<dbReference type="SUPFAM" id="SSF56281">
    <property type="entry name" value="Metallo-hydrolase/oxidoreductase"/>
    <property type="match status" value="1"/>
</dbReference>
<keyword evidence="10 14" id="KW-0378">Hydrolase</keyword>
<keyword evidence="11" id="KW-0862">Zinc</keyword>
<evidence type="ECO:0000313" key="14">
    <source>
        <dbReference type="EMBL" id="WCO00311.1"/>
    </source>
</evidence>
<dbReference type="RefSeq" id="WP_249997071.1">
    <property type="nucleotide sequence ID" value="NZ_CP116221.1"/>
</dbReference>
<dbReference type="NCBIfam" id="NF033088">
    <property type="entry name" value="bla_subclass_B1"/>
    <property type="match status" value="1"/>
</dbReference>
<protein>
    <recommendedName>
        <fullName evidence="6">beta-lactamase</fullName>
        <ecNumber evidence="6">3.5.2.6</ecNumber>
    </recommendedName>
</protein>
<evidence type="ECO:0000256" key="6">
    <source>
        <dbReference type="ARBA" id="ARBA00012865"/>
    </source>
</evidence>
<name>A0ABY7RT82_9FLAO</name>
<evidence type="ECO:0000256" key="10">
    <source>
        <dbReference type="ARBA" id="ARBA00022801"/>
    </source>
</evidence>
<evidence type="ECO:0000313" key="15">
    <source>
        <dbReference type="Proteomes" id="UP001202717"/>
    </source>
</evidence>
<evidence type="ECO:0000256" key="7">
    <source>
        <dbReference type="ARBA" id="ARBA00022723"/>
    </source>
</evidence>
<evidence type="ECO:0000256" key="2">
    <source>
        <dbReference type="ARBA" id="ARBA00001947"/>
    </source>
</evidence>
<dbReference type="InterPro" id="IPR050855">
    <property type="entry name" value="NDM-1-like"/>
</dbReference>
<keyword evidence="12" id="KW-0046">Antibiotic resistance</keyword>